<dbReference type="Proteomes" id="UP001589718">
    <property type="component" value="Unassembled WGS sequence"/>
</dbReference>
<protein>
    <recommendedName>
        <fullName evidence="4">Lipoprotein</fullName>
    </recommendedName>
</protein>
<sequence>MNGDDVVRKRKKRAGAWLSAALAVPLALTAGCATQQPEPRGVRVPEVPAPSAEVLALRLPMDAYLLSVDEIYDGEAAADLLTRQCMKKLGFEWRLIDRPDFGDWRNRRRYGVVEPDVARSFGYHHVPALLSPTEVYEKKQRRELGLTPEEKKAATDEESGCQRRANDALWRGIRYDDAPAMRFSSKALEESAKDPRVVRATRDWSACMRAAGHAYATPAEAVGDRRWDMAKPPTEAEKAVAVQDVRCQVRTGLVRTWFRVDGELQRKWIEEKPKDFAALLAAKNSFLERARKIREAPAAQG</sequence>
<proteinExistence type="predicted"/>
<evidence type="ECO:0000256" key="1">
    <source>
        <dbReference type="SAM" id="MobiDB-lite"/>
    </source>
</evidence>
<comment type="caution">
    <text evidence="2">The sequence shown here is derived from an EMBL/GenBank/DDBJ whole genome shotgun (WGS) entry which is preliminary data.</text>
</comment>
<reference evidence="2 3" key="1">
    <citation type="submission" date="2024-09" db="EMBL/GenBank/DDBJ databases">
        <authorList>
            <person name="Sun Q."/>
            <person name="Mori K."/>
        </authorList>
    </citation>
    <scope>NUCLEOTIDE SEQUENCE [LARGE SCALE GENOMIC DNA]</scope>
    <source>
        <strain evidence="2 3">JCM 4362</strain>
    </source>
</reference>
<name>A0ABV5PCQ8_STRCM</name>
<accession>A0ABV5PCQ8</accession>
<dbReference type="EMBL" id="JBHMCR010000006">
    <property type="protein sequence ID" value="MFB9520982.1"/>
    <property type="molecule type" value="Genomic_DNA"/>
</dbReference>
<evidence type="ECO:0000313" key="3">
    <source>
        <dbReference type="Proteomes" id="UP001589718"/>
    </source>
</evidence>
<feature type="region of interest" description="Disordered" evidence="1">
    <location>
        <begin position="140"/>
        <end position="160"/>
    </location>
</feature>
<keyword evidence="3" id="KW-1185">Reference proteome</keyword>
<dbReference type="RefSeq" id="WP_345223213.1">
    <property type="nucleotide sequence ID" value="NZ_BAAAXE010000013.1"/>
</dbReference>
<organism evidence="2 3">
    <name type="scientific">Streptomyces cremeus</name>
    <dbReference type="NCBI Taxonomy" id="66881"/>
    <lineage>
        <taxon>Bacteria</taxon>
        <taxon>Bacillati</taxon>
        <taxon>Actinomycetota</taxon>
        <taxon>Actinomycetes</taxon>
        <taxon>Kitasatosporales</taxon>
        <taxon>Streptomycetaceae</taxon>
        <taxon>Streptomyces</taxon>
    </lineage>
</organism>
<gene>
    <name evidence="2" type="ORF">ACFFTU_13565</name>
</gene>
<evidence type="ECO:0000313" key="2">
    <source>
        <dbReference type="EMBL" id="MFB9520982.1"/>
    </source>
</evidence>
<evidence type="ECO:0008006" key="4">
    <source>
        <dbReference type="Google" id="ProtNLM"/>
    </source>
</evidence>